<feature type="compositionally biased region" description="Polar residues" evidence="8">
    <location>
        <begin position="13"/>
        <end position="26"/>
    </location>
</feature>
<evidence type="ECO:0000259" key="10">
    <source>
        <dbReference type="Pfam" id="PF18913"/>
    </source>
</evidence>
<evidence type="ECO:0000256" key="1">
    <source>
        <dbReference type="ARBA" id="ARBA00001273"/>
    </source>
</evidence>
<dbReference type="GO" id="GO:0042132">
    <property type="term" value="F:fructose 1,6-bisphosphate 1-phosphatase activity"/>
    <property type="evidence" value="ECO:0007669"/>
    <property type="project" value="UniProtKB-EC"/>
</dbReference>
<dbReference type="PANTHER" id="PTHR11556">
    <property type="entry name" value="FRUCTOSE-1,6-BISPHOSPHATASE-RELATED"/>
    <property type="match status" value="1"/>
</dbReference>
<dbReference type="SUPFAM" id="SSF56655">
    <property type="entry name" value="Carbohydrate phosphatase"/>
    <property type="match status" value="1"/>
</dbReference>
<evidence type="ECO:0000313" key="11">
    <source>
        <dbReference type="EMBL" id="JAC71269.1"/>
    </source>
</evidence>
<dbReference type="GO" id="GO:0006000">
    <property type="term" value="P:fructose metabolic process"/>
    <property type="evidence" value="ECO:0007669"/>
    <property type="project" value="TreeGrafter"/>
</dbReference>
<dbReference type="EC" id="3.1.3.11" evidence="3"/>
<dbReference type="PANTHER" id="PTHR11556:SF12">
    <property type="entry name" value="FRUCTOSE-BISPHOSPHATASE"/>
    <property type="match status" value="1"/>
</dbReference>
<organism evidence="11">
    <name type="scientific">Tetraselmis sp. GSL018</name>
    <dbReference type="NCBI Taxonomy" id="582737"/>
    <lineage>
        <taxon>Eukaryota</taxon>
        <taxon>Viridiplantae</taxon>
        <taxon>Chlorophyta</taxon>
        <taxon>core chlorophytes</taxon>
        <taxon>Chlorodendrophyceae</taxon>
        <taxon>Chlorodendrales</taxon>
        <taxon>Chlorodendraceae</taxon>
        <taxon>Tetraselmis</taxon>
    </lineage>
</organism>
<feature type="compositionally biased region" description="Basic and acidic residues" evidence="8">
    <location>
        <begin position="252"/>
        <end position="264"/>
    </location>
</feature>
<dbReference type="Pfam" id="PF18913">
    <property type="entry name" value="FBPase_C"/>
    <property type="match status" value="1"/>
</dbReference>
<proteinExistence type="inferred from homology"/>
<accession>A0A061RKJ1</accession>
<name>A0A061RKJ1_9CHLO</name>
<feature type="domain" description="Fructose-1-6-bisphosphatase class 1 C-terminal" evidence="10">
    <location>
        <begin position="544"/>
        <end position="666"/>
    </location>
</feature>
<evidence type="ECO:0000256" key="7">
    <source>
        <dbReference type="RuleBase" id="RU000508"/>
    </source>
</evidence>
<evidence type="ECO:0000256" key="4">
    <source>
        <dbReference type="ARBA" id="ARBA00022801"/>
    </source>
</evidence>
<evidence type="ECO:0000256" key="5">
    <source>
        <dbReference type="ARBA" id="ARBA00023277"/>
    </source>
</evidence>
<reference evidence="11" key="1">
    <citation type="submission" date="2014-05" db="EMBL/GenBank/DDBJ databases">
        <title>The transcriptome of the halophilic microalga Tetraselmis sp. GSL018 isolated from the Great Salt Lake, Utah.</title>
        <authorList>
            <person name="Jinkerson R.E."/>
            <person name="D'Adamo S."/>
            <person name="Posewitz M.C."/>
        </authorList>
    </citation>
    <scope>NUCLEOTIDE SEQUENCE</scope>
    <source>
        <strain evidence="11">GSL018</strain>
    </source>
</reference>
<dbReference type="GO" id="GO:0005829">
    <property type="term" value="C:cytosol"/>
    <property type="evidence" value="ECO:0007669"/>
    <property type="project" value="TreeGrafter"/>
</dbReference>
<feature type="region of interest" description="Disordered" evidence="8">
    <location>
        <begin position="11"/>
        <end position="42"/>
    </location>
</feature>
<comment type="catalytic activity">
    <reaction evidence="1">
        <text>beta-D-fructose 1,6-bisphosphate + H2O = beta-D-fructose 6-phosphate + phosphate</text>
        <dbReference type="Rhea" id="RHEA:11064"/>
        <dbReference type="ChEBI" id="CHEBI:15377"/>
        <dbReference type="ChEBI" id="CHEBI:32966"/>
        <dbReference type="ChEBI" id="CHEBI:43474"/>
        <dbReference type="ChEBI" id="CHEBI:57634"/>
        <dbReference type="EC" id="3.1.3.11"/>
    </reaction>
</comment>
<dbReference type="Gene3D" id="3.40.190.80">
    <property type="match status" value="1"/>
</dbReference>
<dbReference type="GO" id="GO:0005986">
    <property type="term" value="P:sucrose biosynthetic process"/>
    <property type="evidence" value="ECO:0007669"/>
    <property type="project" value="TreeGrafter"/>
</dbReference>
<protein>
    <recommendedName>
        <fullName evidence="3">fructose-bisphosphatase</fullName>
        <ecNumber evidence="3">3.1.3.11</ecNumber>
    </recommendedName>
    <alternativeName>
        <fullName evidence="6">D-fructose-1,6-bisphosphate 1-phosphohydrolase</fullName>
    </alternativeName>
</protein>
<feature type="domain" description="Fructose-1-6-bisphosphatase class I N-terminal" evidence="9">
    <location>
        <begin position="369"/>
        <end position="539"/>
    </location>
</feature>
<dbReference type="Gene3D" id="3.30.540.10">
    <property type="entry name" value="Fructose-1,6-Bisphosphatase, subunit A, domain 1"/>
    <property type="match status" value="1"/>
</dbReference>
<keyword evidence="5 7" id="KW-0119">Carbohydrate metabolism</keyword>
<dbReference type="GO" id="GO:0006002">
    <property type="term" value="P:fructose 6-phosphate metabolic process"/>
    <property type="evidence" value="ECO:0007669"/>
    <property type="project" value="TreeGrafter"/>
</dbReference>
<evidence type="ECO:0000256" key="2">
    <source>
        <dbReference type="ARBA" id="ARBA00010941"/>
    </source>
</evidence>
<dbReference type="InterPro" id="IPR000146">
    <property type="entry name" value="FBPase_class-1"/>
</dbReference>
<evidence type="ECO:0000256" key="6">
    <source>
        <dbReference type="ARBA" id="ARBA00032973"/>
    </source>
</evidence>
<dbReference type="PRINTS" id="PR00115">
    <property type="entry name" value="F16BPHPHTASE"/>
</dbReference>
<evidence type="ECO:0000259" key="9">
    <source>
        <dbReference type="Pfam" id="PF00316"/>
    </source>
</evidence>
<gene>
    <name evidence="11" type="ORF">TSPGSL018_2298</name>
</gene>
<comment type="similarity">
    <text evidence="2 7">Belongs to the FBPase class 1 family.</text>
</comment>
<dbReference type="AlphaFoldDB" id="A0A061RKJ1"/>
<evidence type="ECO:0000256" key="3">
    <source>
        <dbReference type="ARBA" id="ARBA00013093"/>
    </source>
</evidence>
<keyword evidence="4 7" id="KW-0378">Hydrolase</keyword>
<evidence type="ECO:0000256" key="8">
    <source>
        <dbReference type="SAM" id="MobiDB-lite"/>
    </source>
</evidence>
<sequence>MQFPRCCEGARCSSPTTSEQANTTQAVDPASYGGDEMAPSVLGSDLVGQHLPEQSSELQALNQLHSSRMPSSLFSSLMTDAIGTAHLAAHSPAMSSALPFSEGLGGFPQFTDSFYLPFSDPTGSLSHIELGTFGESLSVSEAPGVSAAPLPSYSAASQHKETLGVKPLPAGSACSGETSADASHAAVVHPEVGDVLGDGSISHEAIISHFKEYAKMVGFGMTRNFDNLDSSGHYRRVRISCKQAGLPRKTARHDNPALQRERTSQKVGCPFEVTVWRTKQRVGGTPQQREHWVVTNVKGLSHGPCPLLGGSCHPMSKVHDGIHKDVQDEIKAQLRRQAGQPVPRPLESRGASPSVLQRFLSQWCSAAGEAPELSSLLAEIASSGKKISEALATSGIHGGLPASTSDPREHVAAANAALQSAVMSTGQVRLYSGSNSSSGCEYQAVSERGQFVVAADPLNGVKAFDSGLPCGTIFGVYRLDQHAARAGKGLGALPLTPGRQQVAAGYILYSAVTVVVLTLGDGVHGFTLDHRSGEFVLSHRGIRMPERGNSYAVNELGYGEWPAGLRSYIQAVARGDGQTKNPYAARSTSSLVADFHKTLLHGGLLLSPGRHVRLVHEASPLSLVMEQAGGSARDCSCPLLDLEPARIHDNTAAFLGSRDDMAELQMHMLQDSGLTHH</sequence>
<dbReference type="EMBL" id="GBEZ01014840">
    <property type="protein sequence ID" value="JAC71269.1"/>
    <property type="molecule type" value="Transcribed_RNA"/>
</dbReference>
<dbReference type="Pfam" id="PF00316">
    <property type="entry name" value="FBPase"/>
    <property type="match status" value="1"/>
</dbReference>
<dbReference type="InterPro" id="IPR033391">
    <property type="entry name" value="FBPase_N"/>
</dbReference>
<dbReference type="GO" id="GO:0030388">
    <property type="term" value="P:fructose 1,6-bisphosphate metabolic process"/>
    <property type="evidence" value="ECO:0007669"/>
    <property type="project" value="TreeGrafter"/>
</dbReference>
<dbReference type="InterPro" id="IPR028343">
    <property type="entry name" value="FBPtase"/>
</dbReference>
<dbReference type="HAMAP" id="MF_01855">
    <property type="entry name" value="FBPase_class1"/>
    <property type="match status" value="1"/>
</dbReference>
<feature type="region of interest" description="Disordered" evidence="8">
    <location>
        <begin position="245"/>
        <end position="264"/>
    </location>
</feature>
<dbReference type="GO" id="GO:0006094">
    <property type="term" value="P:gluconeogenesis"/>
    <property type="evidence" value="ECO:0007669"/>
    <property type="project" value="TreeGrafter"/>
</dbReference>
<dbReference type="InterPro" id="IPR044015">
    <property type="entry name" value="FBPase_C_dom"/>
</dbReference>